<proteinExistence type="predicted"/>
<dbReference type="RefSeq" id="WP_074664420.1">
    <property type="nucleotide sequence ID" value="NZ_FOIO01000093.1"/>
</dbReference>
<dbReference type="AlphaFoldDB" id="A0A1I0K5L0"/>
<dbReference type="EMBL" id="FOIO01000093">
    <property type="protein sequence ID" value="SEU19044.1"/>
    <property type="molecule type" value="Genomic_DNA"/>
</dbReference>
<sequence>MTETKKNNTTYTELEIARALTHMTGAKKDLLCNTLKLGELKELASNKEKYLNYLSTAENYAKMYALYVDALKEFRRKLIGPQSVDGWINDVACEYRGLSTQDKVKFNREIAANSNLETSLEIVKDSWGKLLGDITGGK</sequence>
<name>A0A1I0K5L0_9FIRM</name>
<protein>
    <submittedName>
        <fullName evidence="1">Uncharacterized protein</fullName>
    </submittedName>
</protein>
<dbReference type="Proteomes" id="UP000182121">
    <property type="component" value="Unassembled WGS sequence"/>
</dbReference>
<accession>A0A1I0K5L0</accession>
<gene>
    <name evidence="1" type="ORF">SAMN05216521_10936</name>
</gene>
<comment type="caution">
    <text evidence="1">The sequence shown here is derived from an EMBL/GenBank/DDBJ whole genome shotgun (WGS) entry which is preliminary data.</text>
</comment>
<reference evidence="1 2" key="1">
    <citation type="submission" date="2016-10" db="EMBL/GenBank/DDBJ databases">
        <authorList>
            <person name="Varghese N."/>
            <person name="Submissions S."/>
        </authorList>
    </citation>
    <scope>NUCLEOTIDE SEQUENCE [LARGE SCALE GENOMIC DNA]</scope>
    <source>
        <strain evidence="1 2">NLAE-zl-C196</strain>
    </source>
</reference>
<evidence type="ECO:0000313" key="2">
    <source>
        <dbReference type="Proteomes" id="UP000182121"/>
    </source>
</evidence>
<organism evidence="1 2">
    <name type="scientific">Enterocloster clostridioformis</name>
    <dbReference type="NCBI Taxonomy" id="1531"/>
    <lineage>
        <taxon>Bacteria</taxon>
        <taxon>Bacillati</taxon>
        <taxon>Bacillota</taxon>
        <taxon>Clostridia</taxon>
        <taxon>Lachnospirales</taxon>
        <taxon>Lachnospiraceae</taxon>
        <taxon>Enterocloster</taxon>
    </lineage>
</organism>
<evidence type="ECO:0000313" key="1">
    <source>
        <dbReference type="EMBL" id="SEU19044.1"/>
    </source>
</evidence>